<evidence type="ECO:0000256" key="1">
    <source>
        <dbReference type="SAM" id="MobiDB-lite"/>
    </source>
</evidence>
<dbReference type="Proteomes" id="UP000544110">
    <property type="component" value="Unassembled WGS sequence"/>
</dbReference>
<gene>
    <name evidence="3" type="ORF">BJ989_002675</name>
</gene>
<accession>A0A7Y9RW00</accession>
<reference evidence="3 4" key="1">
    <citation type="submission" date="2020-07" db="EMBL/GenBank/DDBJ databases">
        <title>Sequencing the genomes of 1000 actinobacteria strains.</title>
        <authorList>
            <person name="Klenk H.-P."/>
        </authorList>
    </citation>
    <scope>NUCLEOTIDE SEQUENCE [LARGE SCALE GENOMIC DNA]</scope>
    <source>
        <strain evidence="3 4">DSM 24552</strain>
    </source>
</reference>
<keyword evidence="4" id="KW-1185">Reference proteome</keyword>
<dbReference type="RefSeq" id="WP_218848818.1">
    <property type="nucleotide sequence ID" value="NZ_JACCAC010000001.1"/>
</dbReference>
<sequence>MPSSRDAETVTPGRPAQPTDWWHRDHPVFSALAGFFAGAVLVTVVPGGWIGLLRLFLDYDTAASLFPLALLALLVPLGLLAPARTRRFGAYVLLGAVTTAVVVLGVASLVLWLMVLVER</sequence>
<keyword evidence="2" id="KW-0472">Membrane</keyword>
<evidence type="ECO:0000313" key="3">
    <source>
        <dbReference type="EMBL" id="NYG56371.1"/>
    </source>
</evidence>
<protein>
    <submittedName>
        <fullName evidence="3">Uncharacterized protein</fullName>
    </submittedName>
</protein>
<comment type="caution">
    <text evidence="3">The sequence shown here is derived from an EMBL/GenBank/DDBJ whole genome shotgun (WGS) entry which is preliminary data.</text>
</comment>
<name>A0A7Y9RW00_9ACTN</name>
<keyword evidence="2" id="KW-0812">Transmembrane</keyword>
<proteinExistence type="predicted"/>
<feature type="transmembrane region" description="Helical" evidence="2">
    <location>
        <begin position="62"/>
        <end position="81"/>
    </location>
</feature>
<keyword evidence="2" id="KW-1133">Transmembrane helix</keyword>
<feature type="transmembrane region" description="Helical" evidence="2">
    <location>
        <begin position="88"/>
        <end position="115"/>
    </location>
</feature>
<dbReference type="EMBL" id="JACCAC010000001">
    <property type="protein sequence ID" value="NYG56371.1"/>
    <property type="molecule type" value="Genomic_DNA"/>
</dbReference>
<feature type="region of interest" description="Disordered" evidence="1">
    <location>
        <begin position="1"/>
        <end position="21"/>
    </location>
</feature>
<feature type="transmembrane region" description="Helical" evidence="2">
    <location>
        <begin position="28"/>
        <end position="50"/>
    </location>
</feature>
<organism evidence="3 4">
    <name type="scientific">Nocardioides perillae</name>
    <dbReference type="NCBI Taxonomy" id="1119534"/>
    <lineage>
        <taxon>Bacteria</taxon>
        <taxon>Bacillati</taxon>
        <taxon>Actinomycetota</taxon>
        <taxon>Actinomycetes</taxon>
        <taxon>Propionibacteriales</taxon>
        <taxon>Nocardioidaceae</taxon>
        <taxon>Nocardioides</taxon>
    </lineage>
</organism>
<dbReference type="AlphaFoldDB" id="A0A7Y9RW00"/>
<evidence type="ECO:0000313" key="4">
    <source>
        <dbReference type="Proteomes" id="UP000544110"/>
    </source>
</evidence>
<evidence type="ECO:0000256" key="2">
    <source>
        <dbReference type="SAM" id="Phobius"/>
    </source>
</evidence>